<proteinExistence type="predicted"/>
<name>A0A068SBW8_9FUNG</name>
<gene>
    <name evidence="2" type="ORF">LCOR_10674.1</name>
</gene>
<feature type="region of interest" description="Disordered" evidence="1">
    <location>
        <begin position="1"/>
        <end position="38"/>
    </location>
</feature>
<evidence type="ECO:0000313" key="3">
    <source>
        <dbReference type="Proteomes" id="UP000027586"/>
    </source>
</evidence>
<protein>
    <submittedName>
        <fullName evidence="2">Uncharacterized protein</fullName>
    </submittedName>
</protein>
<dbReference type="VEuPathDB" id="FungiDB:LCOR_10674.1"/>
<comment type="caution">
    <text evidence="2">The sequence shown here is derived from an EMBL/GenBank/DDBJ whole genome shotgun (WGS) entry which is preliminary data.</text>
</comment>
<accession>A0A068SBW8</accession>
<evidence type="ECO:0000256" key="1">
    <source>
        <dbReference type="SAM" id="MobiDB-lite"/>
    </source>
</evidence>
<keyword evidence="3" id="KW-1185">Reference proteome</keyword>
<dbReference type="OrthoDB" id="10400565at2759"/>
<feature type="compositionally biased region" description="Low complexity" evidence="1">
    <location>
        <begin position="24"/>
        <end position="33"/>
    </location>
</feature>
<reference evidence="2" key="1">
    <citation type="submission" date="2013-08" db="EMBL/GenBank/DDBJ databases">
        <title>Gene expansion shapes genome architecture in the human pathogen Lichtheimia corymbifera: an evolutionary genomics analysis in the ancient terrestrial Mucorales (Mucoromycotina).</title>
        <authorList>
            <person name="Schwartze V.U."/>
            <person name="Winter S."/>
            <person name="Shelest E."/>
            <person name="Marcet-Houben M."/>
            <person name="Horn F."/>
            <person name="Wehner S."/>
            <person name="Hoffmann K."/>
            <person name="Riege K."/>
            <person name="Sammeth M."/>
            <person name="Nowrousian M."/>
            <person name="Valiante V."/>
            <person name="Linde J."/>
            <person name="Jacobsen I.D."/>
            <person name="Marz M."/>
            <person name="Brakhage A.A."/>
            <person name="Gabaldon T."/>
            <person name="Bocker S."/>
            <person name="Voigt K."/>
        </authorList>
    </citation>
    <scope>NUCLEOTIDE SEQUENCE [LARGE SCALE GENOMIC DNA]</scope>
    <source>
        <strain evidence="2">FSU 9682</strain>
    </source>
</reference>
<dbReference type="AlphaFoldDB" id="A0A068SBW8"/>
<sequence>MAQQSSASSSNNQAADEAVEIINQQQQQQQQQQRSEKVRKVQQFFRSRMPNWKLQTRSKLHNILARKPTEAEVRTEVAREREEEQRRGTQIPFDMYEDELVDDMQLDVEPMPIRRTKREIIDARLQLLHEDRTIKRPRLRHNIS</sequence>
<organism evidence="2 3">
    <name type="scientific">Lichtheimia corymbifera JMRC:FSU:9682</name>
    <dbReference type="NCBI Taxonomy" id="1263082"/>
    <lineage>
        <taxon>Eukaryota</taxon>
        <taxon>Fungi</taxon>
        <taxon>Fungi incertae sedis</taxon>
        <taxon>Mucoromycota</taxon>
        <taxon>Mucoromycotina</taxon>
        <taxon>Mucoromycetes</taxon>
        <taxon>Mucorales</taxon>
        <taxon>Lichtheimiaceae</taxon>
        <taxon>Lichtheimia</taxon>
    </lineage>
</organism>
<dbReference type="EMBL" id="CBTN010000077">
    <property type="protein sequence ID" value="CDH59873.1"/>
    <property type="molecule type" value="Genomic_DNA"/>
</dbReference>
<feature type="compositionally biased region" description="Low complexity" evidence="1">
    <location>
        <begin position="1"/>
        <end position="15"/>
    </location>
</feature>
<dbReference type="Proteomes" id="UP000027586">
    <property type="component" value="Unassembled WGS sequence"/>
</dbReference>
<evidence type="ECO:0000313" key="2">
    <source>
        <dbReference type="EMBL" id="CDH59873.1"/>
    </source>
</evidence>